<dbReference type="InterPro" id="IPR029065">
    <property type="entry name" value="Enolase_C-like"/>
</dbReference>
<dbReference type="InterPro" id="IPR013341">
    <property type="entry name" value="Mandelate_racemase_N_dom"/>
</dbReference>
<dbReference type="SFLD" id="SFLDF00009">
    <property type="entry name" value="o-succinylbenzoate_synthase"/>
    <property type="match status" value="1"/>
</dbReference>
<dbReference type="EC" id="5.1.1.-" evidence="5"/>
<dbReference type="InterPro" id="IPR013342">
    <property type="entry name" value="Mandelate_racemase_C"/>
</dbReference>
<evidence type="ECO:0000256" key="5">
    <source>
        <dbReference type="RuleBase" id="RU366006"/>
    </source>
</evidence>
<keyword evidence="3 5" id="KW-0460">Magnesium</keyword>
<evidence type="ECO:0000259" key="6">
    <source>
        <dbReference type="SMART" id="SM00922"/>
    </source>
</evidence>
<evidence type="ECO:0000256" key="1">
    <source>
        <dbReference type="ARBA" id="ARBA00008031"/>
    </source>
</evidence>
<evidence type="ECO:0000256" key="3">
    <source>
        <dbReference type="ARBA" id="ARBA00022842"/>
    </source>
</evidence>
<proteinExistence type="inferred from homology"/>
<dbReference type="PANTHER" id="PTHR48073">
    <property type="entry name" value="O-SUCCINYLBENZOATE SYNTHASE-RELATED"/>
    <property type="match status" value="1"/>
</dbReference>
<dbReference type="SFLD" id="SFLDS00001">
    <property type="entry name" value="Enolase"/>
    <property type="match status" value="1"/>
</dbReference>
<comment type="similarity">
    <text evidence="1 5">Belongs to the mandelate racemase/muconate lactonizing enzyme family.</text>
</comment>
<gene>
    <name evidence="7" type="ORF">KQI42_05170</name>
</gene>
<dbReference type="InterPro" id="IPR034603">
    <property type="entry name" value="Dipeptide_epimerase"/>
</dbReference>
<dbReference type="SMART" id="SM00922">
    <property type="entry name" value="MR_MLE"/>
    <property type="match status" value="1"/>
</dbReference>
<evidence type="ECO:0000313" key="8">
    <source>
        <dbReference type="Proteomes" id="UP000749471"/>
    </source>
</evidence>
<dbReference type="Proteomes" id="UP000749471">
    <property type="component" value="Unassembled WGS sequence"/>
</dbReference>
<reference evidence="7 8" key="1">
    <citation type="submission" date="2021-06" db="EMBL/GenBank/DDBJ databases">
        <authorList>
            <person name="Sun Q."/>
            <person name="Li D."/>
        </authorList>
    </citation>
    <scope>NUCLEOTIDE SEQUENCE [LARGE SCALE GENOMIC DNA]</scope>
    <source>
        <strain evidence="7 8">MSJ-40</strain>
    </source>
</reference>
<dbReference type="EMBL" id="JAHLPM010000003">
    <property type="protein sequence ID" value="MBU5437389.1"/>
    <property type="molecule type" value="Genomic_DNA"/>
</dbReference>
<comment type="caution">
    <text evidence="7">The sequence shown here is derived from an EMBL/GenBank/DDBJ whole genome shotgun (WGS) entry which is preliminary data.</text>
</comment>
<protein>
    <recommendedName>
        <fullName evidence="5">Dipeptide epimerase</fullName>
        <ecNumber evidence="5">5.1.1.-</ecNumber>
    </recommendedName>
</protein>
<evidence type="ECO:0000256" key="2">
    <source>
        <dbReference type="ARBA" id="ARBA00022723"/>
    </source>
</evidence>
<keyword evidence="2 5" id="KW-0479">Metal-binding</keyword>
<dbReference type="CDD" id="cd03319">
    <property type="entry name" value="L-Ala-DL-Glu_epimerase"/>
    <property type="match status" value="1"/>
</dbReference>
<comment type="cofactor">
    <cofactor evidence="5">
        <name>Mg(2+)</name>
        <dbReference type="ChEBI" id="CHEBI:18420"/>
    </cofactor>
    <text evidence="5">Binds 1 Mg(2+) ion per subunit.</text>
</comment>
<accession>A0ABS6E3N5</accession>
<sequence length="362" mass="39971">MKIQDVQVGEIRIPLKKPFKTALREVSVLENVVVKITTDTGHIGYGEAAITPVITGDTMGSIKWGILEHLSPKIVGQNLENFEDLMYILDTSLIKNTSPKAAVDMALYDLFGQLHNIPVYKLLGGYRKNITTDITISVNEPEEMAQDSIVAVEKGYETLKIKVGKDWKKDLIRLQSIRDAIGYSVNIRVDANQGWTPKEAVMIIRKIEDMGLDIELIEQPVKAHDFEGLKFVTDNVYLPIIADESCFSPLDAVNIIHNRIADGVNIKLMKTGGIHNALKIASIAEAHGIDCMIGCMMESKLGLTAACHVAGGKKIITRFDLDSPNLCAEDPIKGGANYDEFKITLNDKPGFGFENIDNVIYD</sequence>
<evidence type="ECO:0000313" key="7">
    <source>
        <dbReference type="EMBL" id="MBU5437389.1"/>
    </source>
</evidence>
<keyword evidence="8" id="KW-1185">Reference proteome</keyword>
<dbReference type="PANTHER" id="PTHR48073:SF2">
    <property type="entry name" value="O-SUCCINYLBENZOATE SYNTHASE"/>
    <property type="match status" value="1"/>
</dbReference>
<organism evidence="7 8">
    <name type="scientific">Tissierella simiarum</name>
    <dbReference type="NCBI Taxonomy" id="2841534"/>
    <lineage>
        <taxon>Bacteria</taxon>
        <taxon>Bacillati</taxon>
        <taxon>Bacillota</taxon>
        <taxon>Tissierellia</taxon>
        <taxon>Tissierellales</taxon>
        <taxon>Tissierellaceae</taxon>
        <taxon>Tissierella</taxon>
    </lineage>
</organism>
<feature type="domain" description="Mandelate racemase/muconate lactonizing enzyme C-terminal" evidence="6">
    <location>
        <begin position="141"/>
        <end position="239"/>
    </location>
</feature>
<keyword evidence="4 5" id="KW-0413">Isomerase</keyword>
<name>A0ABS6E3N5_9FIRM</name>
<dbReference type="RefSeq" id="WP_216517442.1">
    <property type="nucleotide sequence ID" value="NZ_JAHLPM010000003.1"/>
</dbReference>
<dbReference type="SFLD" id="SFLDG00180">
    <property type="entry name" value="muconate_cycloisomerase"/>
    <property type="match status" value="1"/>
</dbReference>
<dbReference type="Pfam" id="PF02746">
    <property type="entry name" value="MR_MLE_N"/>
    <property type="match status" value="1"/>
</dbReference>
<evidence type="ECO:0000256" key="4">
    <source>
        <dbReference type="ARBA" id="ARBA00023235"/>
    </source>
</evidence>
<dbReference type="Pfam" id="PF13378">
    <property type="entry name" value="MR_MLE_C"/>
    <property type="match status" value="1"/>
</dbReference>